<protein>
    <recommendedName>
        <fullName evidence="1">TPR repeat domain-containing protein</fullName>
    </recommendedName>
</protein>
<sequence length="827" mass="90719">MSQRDVTYNGETVEAVMVGTYTLEMHYDPPMKVSEIRAGAEDVNMLERRILGRADGLNEDFDGAAKEFTEIVKWDISALSAEDLAVWMEVASNLRFCSAVTEEWADAVSGYKRERRRVVDRWNAEAPAHEADLEKTEAAFRFVGQETPAQKAGAALRALADELEGEEAIAYANLDSVSVDLLQDLRNGPTPAAVQRLIENGYITWSYFNLGGDVEAAPIDISPEEAAEDFSDFIDAPRGYEGDVTEVTAIINNLALVAAAKQQSGGNMEREHLEFLSDFYDHLEQNGTNMEYPGVLGVAIQASHGTDIPEDLKENLLGTLGNGLLVLSDESIGGSYHSLPESVIAAVEGPGIEEHYDLFDWQPHISIFSEMMNFSDSGLRGGEQFSVNLTQTIAGQLDDWDTENDDPEGINKPLTIDLVDAQHLIQVSSRNENANHAIITGEGDYAHPLYGLDPEMTFRGLYRQDWPDDGSAVGAMTDWIWEQAGDENEEMRGEALVEFVDLFSDPEFGSAISGTGHSMEGTTLNKNGKEVDVVWNDVSAGQLNPNLAWAWSELFTTYIDAFASENGTPLGDEVSTFDESGYHPGTGVVLMTDSRSAFLEQAMGDENSAAHIYANMVRFGNESLNDFPDYRDDSGLGIISTGDAAQAGILRGLVDAALIDEAATRTTNSTQANAHINKVTGYGIDMAGSVFSEMNFPGSGVVAEGFKIFTKEHFNIEDHPMTPRLVEEYEPWHIIETTQARILQEIVENDPNTGRDLESLAPGLVSQDSNGAYYISLDGFENDATRNDSFRDAWQYVQDNAELENGISPDSALETYTQAYDNAREKI</sequence>
<dbReference type="RefSeq" id="WP_073380627.1">
    <property type="nucleotide sequence ID" value="NZ_FQZK01000011.1"/>
</dbReference>
<accession>A0A1M6NA94</accession>
<keyword evidence="3" id="KW-1185">Reference proteome</keyword>
<dbReference type="InterPro" id="IPR057037">
    <property type="entry name" value="TPR_rep_actino"/>
</dbReference>
<proteinExistence type="predicted"/>
<gene>
    <name evidence="2" type="ORF">SAMN05421803_111127</name>
</gene>
<dbReference type="EMBL" id="FQZK01000011">
    <property type="protein sequence ID" value="SHJ92486.1"/>
    <property type="molecule type" value="Genomic_DNA"/>
</dbReference>
<dbReference type="AlphaFoldDB" id="A0A1M6NA94"/>
<evidence type="ECO:0000313" key="3">
    <source>
        <dbReference type="Proteomes" id="UP000184452"/>
    </source>
</evidence>
<dbReference type="STRING" id="758803.SAMN05421803_111127"/>
<name>A0A1M6NA94_9ACTN</name>
<feature type="domain" description="TPR repeat" evidence="1">
    <location>
        <begin position="265"/>
        <end position="479"/>
    </location>
</feature>
<organism evidence="2 3">
    <name type="scientific">Nocardiopsis flavescens</name>
    <dbReference type="NCBI Taxonomy" id="758803"/>
    <lineage>
        <taxon>Bacteria</taxon>
        <taxon>Bacillati</taxon>
        <taxon>Actinomycetota</taxon>
        <taxon>Actinomycetes</taxon>
        <taxon>Streptosporangiales</taxon>
        <taxon>Nocardiopsidaceae</taxon>
        <taxon>Nocardiopsis</taxon>
    </lineage>
</organism>
<dbReference type="Proteomes" id="UP000184452">
    <property type="component" value="Unassembled WGS sequence"/>
</dbReference>
<reference evidence="2 3" key="1">
    <citation type="submission" date="2016-11" db="EMBL/GenBank/DDBJ databases">
        <authorList>
            <person name="Jaros S."/>
            <person name="Januszkiewicz K."/>
            <person name="Wedrychowicz H."/>
        </authorList>
    </citation>
    <scope>NUCLEOTIDE SEQUENCE [LARGE SCALE GENOMIC DNA]</scope>
    <source>
        <strain evidence="2 3">CGMCC 4.5723</strain>
    </source>
</reference>
<dbReference type="Pfam" id="PF23275">
    <property type="entry name" value="TPR_23"/>
    <property type="match status" value="1"/>
</dbReference>
<evidence type="ECO:0000313" key="2">
    <source>
        <dbReference type="EMBL" id="SHJ92486.1"/>
    </source>
</evidence>
<evidence type="ECO:0000259" key="1">
    <source>
        <dbReference type="Pfam" id="PF23275"/>
    </source>
</evidence>